<name>A0A4D7JJX5_9BACT</name>
<dbReference type="InterPro" id="IPR000601">
    <property type="entry name" value="PKD_dom"/>
</dbReference>
<dbReference type="InterPro" id="IPR035986">
    <property type="entry name" value="PKD_dom_sf"/>
</dbReference>
<evidence type="ECO:0000259" key="2">
    <source>
        <dbReference type="PROSITE" id="PS50093"/>
    </source>
</evidence>
<dbReference type="Gene3D" id="2.60.120.260">
    <property type="entry name" value="Galactose-binding domain-like"/>
    <property type="match status" value="1"/>
</dbReference>
<feature type="domain" description="PKD" evidence="2">
    <location>
        <begin position="588"/>
        <end position="638"/>
    </location>
</feature>
<dbReference type="AlphaFoldDB" id="A0A4D7JJX5"/>
<dbReference type="Proteomes" id="UP000298616">
    <property type="component" value="Chromosome"/>
</dbReference>
<keyword evidence="1" id="KW-0732">Signal</keyword>
<dbReference type="Gene3D" id="2.60.40.10">
    <property type="entry name" value="Immunoglobulins"/>
    <property type="match status" value="2"/>
</dbReference>
<feature type="domain" description="PKD" evidence="2">
    <location>
        <begin position="472"/>
        <end position="539"/>
    </location>
</feature>
<proteinExistence type="predicted"/>
<dbReference type="Pfam" id="PF18962">
    <property type="entry name" value="Por_Secre_tail"/>
    <property type="match status" value="1"/>
</dbReference>
<feature type="chain" id="PRO_5020236941" description="PKD domain-containing protein" evidence="1">
    <location>
        <begin position="19"/>
        <end position="1166"/>
    </location>
</feature>
<dbReference type="OrthoDB" id="9792152at2"/>
<feature type="signal peptide" evidence="1">
    <location>
        <begin position="1"/>
        <end position="18"/>
    </location>
</feature>
<dbReference type="KEGG" id="fpf:DCC35_16685"/>
<evidence type="ECO:0000256" key="1">
    <source>
        <dbReference type="SAM" id="SignalP"/>
    </source>
</evidence>
<organism evidence="3 4">
    <name type="scientific">Mangrovivirga cuniculi</name>
    <dbReference type="NCBI Taxonomy" id="2715131"/>
    <lineage>
        <taxon>Bacteria</taxon>
        <taxon>Pseudomonadati</taxon>
        <taxon>Bacteroidota</taxon>
        <taxon>Cytophagia</taxon>
        <taxon>Cytophagales</taxon>
        <taxon>Mangrovivirgaceae</taxon>
        <taxon>Mangrovivirga</taxon>
    </lineage>
</organism>
<dbReference type="SUPFAM" id="SSF49299">
    <property type="entry name" value="PKD domain"/>
    <property type="match status" value="2"/>
</dbReference>
<evidence type="ECO:0000313" key="4">
    <source>
        <dbReference type="Proteomes" id="UP000298616"/>
    </source>
</evidence>
<dbReference type="SMART" id="SM00089">
    <property type="entry name" value="PKD"/>
    <property type="match status" value="2"/>
</dbReference>
<sequence>MRLFVFIICSVFSISAFSFNDGKLYAINIKGEFVQAGTYCQGSSVTFYFEKPTGYNRGDEENYRFKDETYSTYHQLNFTDANNGYLKVTKVINNQASPGDHILSIVIPSGNTNEDDEIIASGFTITVRETPSVESFTLIDKDAQDNTYSNTDSQVFIDGGSSNSNVATDFYYGDGVFGDRYFYPDRVNPGQNSVFYQPYIQHSDIKCKAEPVEVTVTVNSNNFNYITFNEASELKNRNFLCKSVTSGYTYNFKFKIDPYISTQYTTSDGCGISYTTTQTSVDNIYLEYFNSGSQKVNVTYSKDADGWWVGSATIPSNLPSDVSYLYLKIAGSRRRVKKVTGTAECKTKYNDGDIYDTTYPITASYIYTRNDPLPVLSISDESPAFCKNNDTPVYFSNDFEGLNNNIEPDSTKGILKFNYEGGEYKSFPTDEFIPSTFPEGTYTFKYSYNEDNTDYRFCSQESNEISLEVVALPLAQTEFPEKACVGEEVTFTSPGTEIEGASYLWRFGDGDSLTNKIDSRTFDRESAYSVSLKVTSKEGCVGKSDNKFINITAYPEIDFSYFGGCSGQNTELVPELLNSDILPESQIASWNWKINNGNEISQKVLNHTFTSNGMDSITLSVATKAGCESSVTRKVFIQPVIDVFNYFETFDDNVYPGWISSGQIRNENNSSWLENDLFKGKAGVWVTNKNSGSYYNSENSYLESPCFILGETNNPMMDLKIASDTDHQADGVIVEYTIDGGRNWHKFGKLDNGLGWYNEKNLLGSPGTDENNTDKEGWTGEFDWQQAAYQLNTLRDEQVSAGNPVKFRFSFGSNADNPIDDTLSGFAIDEFSIVERNRKMVIETFTNIHSEHYEQADQYLNNFLEGKEDQVIDIRYHIADIPGDPVNQLNPADFSAKRLHYGIDRAPRTVFDGAFNISFDFPVFQYDFGRDTYDRKSLIFAPFNLELKKTEYADSISLTARITKNITAEDFEGDLVLMVGLVQKSLILDGYEYKNILREFIPNAGGITIQRDWTAVDTVEKVVHLTYMTDYYSDLDLNADYEFVAYLFRAQDIEQTKEIVQGASVKINNLPPPNIITGIDNERVGEYFLIYPNPARNLISVKRPSNISGEVQYEIYSLDGSLIKEGALRERDQTIGVNKFAVGVYYLKISSEKNQLPIIKRFAVIR</sequence>
<reference evidence="3 4" key="1">
    <citation type="submission" date="2018-04" db="EMBL/GenBank/DDBJ databases">
        <title>Complete genome uncultured novel isolate.</title>
        <authorList>
            <person name="Merlino G."/>
        </authorList>
    </citation>
    <scope>NUCLEOTIDE SEQUENCE [LARGE SCALE GENOMIC DNA]</scope>
    <source>
        <strain evidence="4">R1DC9</strain>
    </source>
</reference>
<gene>
    <name evidence="3" type="ORF">DCC35_16685</name>
</gene>
<dbReference type="NCBIfam" id="TIGR04183">
    <property type="entry name" value="Por_Secre_tail"/>
    <property type="match status" value="1"/>
</dbReference>
<accession>A0A4D7JJX5</accession>
<evidence type="ECO:0000313" key="3">
    <source>
        <dbReference type="EMBL" id="QCK16259.1"/>
    </source>
</evidence>
<dbReference type="Pfam" id="PF18911">
    <property type="entry name" value="PKD_4"/>
    <property type="match status" value="1"/>
</dbReference>
<dbReference type="PROSITE" id="PS50093">
    <property type="entry name" value="PKD"/>
    <property type="match status" value="2"/>
</dbReference>
<dbReference type="RefSeq" id="WP_137091850.1">
    <property type="nucleotide sequence ID" value="NZ_CP028923.1"/>
</dbReference>
<dbReference type="EMBL" id="CP028923">
    <property type="protein sequence ID" value="QCK16259.1"/>
    <property type="molecule type" value="Genomic_DNA"/>
</dbReference>
<dbReference type="InterPro" id="IPR013783">
    <property type="entry name" value="Ig-like_fold"/>
</dbReference>
<dbReference type="InterPro" id="IPR022409">
    <property type="entry name" value="PKD/Chitinase_dom"/>
</dbReference>
<dbReference type="InterPro" id="IPR026444">
    <property type="entry name" value="Secre_tail"/>
</dbReference>
<protein>
    <recommendedName>
        <fullName evidence="2">PKD domain-containing protein</fullName>
    </recommendedName>
</protein>
<keyword evidence="4" id="KW-1185">Reference proteome</keyword>